<evidence type="ECO:0000256" key="1">
    <source>
        <dbReference type="SAM" id="SignalP"/>
    </source>
</evidence>
<dbReference type="EMBL" id="JAPTSV010000016">
    <property type="protein sequence ID" value="KAJ1519760.1"/>
    <property type="molecule type" value="Genomic_DNA"/>
</dbReference>
<sequence>MTFSVHRSLLFYGFTACFADKVYASVGLLVNVDNTWFLRGVLNRALPYVSPIVYTDVTAPPVLQWLAKTQDFVGMPTCGNVDLCQPLTPGLSLPGHMPWTVAVVVSGSSGVTAQGSGLLVHPGAVITGTLTVRRTGIM</sequence>
<dbReference type="AlphaFoldDB" id="A0AAV7X1J0"/>
<proteinExistence type="predicted"/>
<feature type="signal peptide" evidence="1">
    <location>
        <begin position="1"/>
        <end position="24"/>
    </location>
</feature>
<organism evidence="2 3">
    <name type="scientific">Megalurothrips usitatus</name>
    <name type="common">bean blossom thrips</name>
    <dbReference type="NCBI Taxonomy" id="439358"/>
    <lineage>
        <taxon>Eukaryota</taxon>
        <taxon>Metazoa</taxon>
        <taxon>Ecdysozoa</taxon>
        <taxon>Arthropoda</taxon>
        <taxon>Hexapoda</taxon>
        <taxon>Insecta</taxon>
        <taxon>Pterygota</taxon>
        <taxon>Neoptera</taxon>
        <taxon>Paraneoptera</taxon>
        <taxon>Thysanoptera</taxon>
        <taxon>Terebrantia</taxon>
        <taxon>Thripoidea</taxon>
        <taxon>Thripidae</taxon>
        <taxon>Megalurothrips</taxon>
    </lineage>
</organism>
<feature type="chain" id="PRO_5043496501" evidence="1">
    <location>
        <begin position="25"/>
        <end position="138"/>
    </location>
</feature>
<name>A0AAV7X1J0_9NEOP</name>
<comment type="caution">
    <text evidence="2">The sequence shown here is derived from an EMBL/GenBank/DDBJ whole genome shotgun (WGS) entry which is preliminary data.</text>
</comment>
<gene>
    <name evidence="2" type="ORF">ONE63_005016</name>
</gene>
<keyword evidence="1" id="KW-0732">Signal</keyword>
<keyword evidence="3" id="KW-1185">Reference proteome</keyword>
<accession>A0AAV7X1J0</accession>
<dbReference type="Proteomes" id="UP001075354">
    <property type="component" value="Chromosome 16"/>
</dbReference>
<evidence type="ECO:0000313" key="3">
    <source>
        <dbReference type="Proteomes" id="UP001075354"/>
    </source>
</evidence>
<protein>
    <submittedName>
        <fullName evidence="2">Uncharacterized protein</fullName>
    </submittedName>
</protein>
<evidence type="ECO:0000313" key="2">
    <source>
        <dbReference type="EMBL" id="KAJ1519760.1"/>
    </source>
</evidence>
<reference evidence="2" key="1">
    <citation type="submission" date="2022-12" db="EMBL/GenBank/DDBJ databases">
        <title>Chromosome-level genome assembly of the bean flower thrips Megalurothrips usitatus.</title>
        <authorList>
            <person name="Ma L."/>
            <person name="Liu Q."/>
            <person name="Li H."/>
            <person name="Cai W."/>
        </authorList>
    </citation>
    <scope>NUCLEOTIDE SEQUENCE</scope>
    <source>
        <strain evidence="2">Cailab_2022a</strain>
    </source>
</reference>